<reference evidence="2 3" key="1">
    <citation type="submission" date="2020-08" db="EMBL/GenBank/DDBJ databases">
        <title>Sequencing the genomes of 1000 actinobacteria strains.</title>
        <authorList>
            <person name="Klenk H.-P."/>
        </authorList>
    </citation>
    <scope>NUCLEOTIDE SEQUENCE [LARGE SCALE GENOMIC DNA]</scope>
    <source>
        <strain evidence="2 3">DSM 44593</strain>
    </source>
</reference>
<dbReference type="InterPro" id="IPR043917">
    <property type="entry name" value="DUF5753"/>
</dbReference>
<sequence>MTQVEVGQAMRVVPSTVSAWECGTRGLQEAGARELDRIFGTSGVVLRAWNTANTPTAVPEWYEEVGQLERMMSELREYQSHVIPGLIQTPEYARATNKDTAPWVASAELDEMVTSRMKRQAILEKDPQPLIYVVLEATAITRVIGSRTILCGQLERVLGLIETEVVRLQVVPSNPGCHPGASGAFRIYSFATRPMAASAEHQQGEIFMDDPVKVQHCLAIFSAVQAEAMSPRQSADFIRKVKEELDDTAA</sequence>
<dbReference type="EMBL" id="JACHLY010000001">
    <property type="protein sequence ID" value="MBB5998481.1"/>
    <property type="molecule type" value="Genomic_DNA"/>
</dbReference>
<name>A0A841EGD4_9ACTN</name>
<dbReference type="AlphaFoldDB" id="A0A841EGD4"/>
<dbReference type="CDD" id="cd00093">
    <property type="entry name" value="HTH_XRE"/>
    <property type="match status" value="1"/>
</dbReference>
<evidence type="ECO:0000313" key="2">
    <source>
        <dbReference type="EMBL" id="MBB5998481.1"/>
    </source>
</evidence>
<accession>A0A841EGD4</accession>
<comment type="caution">
    <text evidence="2">The sequence shown here is derived from an EMBL/GenBank/DDBJ whole genome shotgun (WGS) entry which is preliminary data.</text>
</comment>
<dbReference type="InterPro" id="IPR001387">
    <property type="entry name" value="Cro/C1-type_HTH"/>
</dbReference>
<proteinExistence type="predicted"/>
<evidence type="ECO:0000313" key="3">
    <source>
        <dbReference type="Proteomes" id="UP000578077"/>
    </source>
</evidence>
<evidence type="ECO:0000259" key="1">
    <source>
        <dbReference type="Pfam" id="PF19054"/>
    </source>
</evidence>
<feature type="domain" description="DUF5753" evidence="1">
    <location>
        <begin position="63"/>
        <end position="240"/>
    </location>
</feature>
<protein>
    <recommendedName>
        <fullName evidence="1">DUF5753 domain-containing protein</fullName>
    </recommendedName>
</protein>
<organism evidence="2 3">
    <name type="scientific">Streptomonospora salina</name>
    <dbReference type="NCBI Taxonomy" id="104205"/>
    <lineage>
        <taxon>Bacteria</taxon>
        <taxon>Bacillati</taxon>
        <taxon>Actinomycetota</taxon>
        <taxon>Actinomycetes</taxon>
        <taxon>Streptosporangiales</taxon>
        <taxon>Nocardiopsidaceae</taxon>
        <taxon>Streptomonospora</taxon>
    </lineage>
</organism>
<dbReference type="Pfam" id="PF19054">
    <property type="entry name" value="DUF5753"/>
    <property type="match status" value="1"/>
</dbReference>
<dbReference type="Proteomes" id="UP000578077">
    <property type="component" value="Unassembled WGS sequence"/>
</dbReference>
<keyword evidence="3" id="KW-1185">Reference proteome</keyword>
<gene>
    <name evidence="2" type="ORF">HNR25_002232</name>
</gene>